<evidence type="ECO:0000313" key="2">
    <source>
        <dbReference type="EMBL" id="MEC6898659.1"/>
    </source>
</evidence>
<organism evidence="2 3">
    <name type="scientific">Photobacterium piscicola</name>
    <dbReference type="NCBI Taxonomy" id="1378299"/>
    <lineage>
        <taxon>Bacteria</taxon>
        <taxon>Pseudomonadati</taxon>
        <taxon>Pseudomonadota</taxon>
        <taxon>Gammaproteobacteria</taxon>
        <taxon>Vibrionales</taxon>
        <taxon>Vibrionaceae</taxon>
        <taxon>Photobacterium</taxon>
    </lineage>
</organism>
<keyword evidence="1" id="KW-0472">Membrane</keyword>
<sequence>MDECTVDSCGKYTQIQQDVIDRVITTIPTDVLNSLDHKQLTAIKKAVAINSGYNDHYVDFRPVIGIGRWRYYAVFLLGKDRRKAPRNQMTITTIIKALQIVFGLLFLFIAAVLALYLIKSALGIDIFKHFSFGIWDYFRLHVLQ</sequence>
<evidence type="ECO:0000313" key="3">
    <source>
        <dbReference type="Proteomes" id="UP001339429"/>
    </source>
</evidence>
<evidence type="ECO:0000256" key="1">
    <source>
        <dbReference type="SAM" id="Phobius"/>
    </source>
</evidence>
<name>A0ABU6LGJ6_9GAMM</name>
<keyword evidence="3" id="KW-1185">Reference proteome</keyword>
<keyword evidence="1" id="KW-1133">Transmembrane helix</keyword>
<dbReference type="RefSeq" id="WP_327767965.1">
    <property type="nucleotide sequence ID" value="NZ_JAYXUB010000002.1"/>
</dbReference>
<dbReference type="EMBL" id="JAYXUD010000005">
    <property type="protein sequence ID" value="MEC6898659.1"/>
    <property type="molecule type" value="Genomic_DNA"/>
</dbReference>
<reference evidence="2 3" key="1">
    <citation type="submission" date="2024-01" db="EMBL/GenBank/DDBJ databases">
        <title>Active colonisers of the gastrointestinal tract of Atlantic salmon farmed in a warm water region.</title>
        <authorList>
            <person name="Bowman J.P."/>
        </authorList>
    </citation>
    <scope>NUCLEOTIDE SEQUENCE [LARGE SCALE GENOMIC DNA]</scope>
    <source>
        <strain evidence="2 3">S4MW1</strain>
    </source>
</reference>
<dbReference type="Proteomes" id="UP001339429">
    <property type="component" value="Unassembled WGS sequence"/>
</dbReference>
<evidence type="ECO:0008006" key="4">
    <source>
        <dbReference type="Google" id="ProtNLM"/>
    </source>
</evidence>
<proteinExistence type="predicted"/>
<accession>A0ABU6LGJ6</accession>
<keyword evidence="1" id="KW-0812">Transmembrane</keyword>
<gene>
    <name evidence="2" type="ORF">VXS00_08420</name>
</gene>
<feature type="transmembrane region" description="Helical" evidence="1">
    <location>
        <begin position="97"/>
        <end position="118"/>
    </location>
</feature>
<protein>
    <recommendedName>
        <fullName evidence="4">3-phosphoshikimate 1-carboxyvinyltransferase</fullName>
    </recommendedName>
</protein>
<comment type="caution">
    <text evidence="2">The sequence shown here is derived from an EMBL/GenBank/DDBJ whole genome shotgun (WGS) entry which is preliminary data.</text>
</comment>